<accession>A0A1W6ZJ39</accession>
<feature type="repeat" description="ANK" evidence="3">
    <location>
        <begin position="277"/>
        <end position="309"/>
    </location>
</feature>
<dbReference type="EMBL" id="CP021111">
    <property type="protein sequence ID" value="ARP97361.1"/>
    <property type="molecule type" value="Genomic_DNA"/>
</dbReference>
<dbReference type="Proteomes" id="UP000194161">
    <property type="component" value="Chromosome"/>
</dbReference>
<evidence type="ECO:0000256" key="3">
    <source>
        <dbReference type="PROSITE-ProRule" id="PRU00023"/>
    </source>
</evidence>
<dbReference type="Gene3D" id="1.25.40.20">
    <property type="entry name" value="Ankyrin repeat-containing domain"/>
    <property type="match status" value="4"/>
</dbReference>
<feature type="repeat" description="ANK" evidence="3">
    <location>
        <begin position="202"/>
        <end position="234"/>
    </location>
</feature>
<dbReference type="PRINTS" id="PR01415">
    <property type="entry name" value="ANKYRIN"/>
</dbReference>
<dbReference type="STRING" id="463040.CAL15_08945"/>
<dbReference type="Pfam" id="PF00023">
    <property type="entry name" value="Ank"/>
    <property type="match status" value="1"/>
</dbReference>
<feature type="repeat" description="ANK" evidence="3">
    <location>
        <begin position="31"/>
        <end position="63"/>
    </location>
</feature>
<dbReference type="InterPro" id="IPR002110">
    <property type="entry name" value="Ankyrin_rpt"/>
</dbReference>
<dbReference type="Pfam" id="PF12796">
    <property type="entry name" value="Ank_2"/>
    <property type="match status" value="2"/>
</dbReference>
<keyword evidence="5" id="KW-1185">Reference proteome</keyword>
<protein>
    <submittedName>
        <fullName evidence="4">Uncharacterized protein</fullName>
    </submittedName>
</protein>
<evidence type="ECO:0000313" key="5">
    <source>
        <dbReference type="Proteomes" id="UP000194161"/>
    </source>
</evidence>
<evidence type="ECO:0000313" key="4">
    <source>
        <dbReference type="EMBL" id="ARP97361.1"/>
    </source>
</evidence>
<dbReference type="SMART" id="SM00248">
    <property type="entry name" value="ANK"/>
    <property type="match status" value="6"/>
</dbReference>
<organism evidence="4 5">
    <name type="scientific">Bordetella genomosp. 13</name>
    <dbReference type="NCBI Taxonomy" id="463040"/>
    <lineage>
        <taxon>Bacteria</taxon>
        <taxon>Pseudomonadati</taxon>
        <taxon>Pseudomonadota</taxon>
        <taxon>Betaproteobacteria</taxon>
        <taxon>Burkholderiales</taxon>
        <taxon>Alcaligenaceae</taxon>
        <taxon>Bordetella</taxon>
    </lineage>
</organism>
<dbReference type="SUPFAM" id="SSF48403">
    <property type="entry name" value="Ankyrin repeat"/>
    <property type="match status" value="1"/>
</dbReference>
<dbReference type="KEGG" id="bgm:CAL15_08945"/>
<keyword evidence="2 3" id="KW-0040">ANK repeat</keyword>
<gene>
    <name evidence="4" type="ORF">CAL15_08945</name>
</gene>
<dbReference type="InterPro" id="IPR036770">
    <property type="entry name" value="Ankyrin_rpt-contain_sf"/>
</dbReference>
<feature type="repeat" description="ANK" evidence="3">
    <location>
        <begin position="99"/>
        <end position="131"/>
    </location>
</feature>
<sequence>MALQAAVRAGDLAQAYASLRAGADPDRRDPEGLTPLMVASGRGQPQMAELLLTAKADVLAVEPRMGATALHKAALSGSTDVIVLLLDHGAFIDQQSPIVGNTALMDAVEHRHAAAVRLLLRRGAKTTLRNHYCMTALDLARRDGLTDISALIQHADSALADARQACALLDAAKAGDAAQVERLIASGCDLDDRAPMVGDVDDDYTALGIAAREGHADVLTLLLAAGADPRRVNGLMRATPGHEAAYAGHADALRSLTAHAAQAGPATLEIDAQGAYNGYTALHDAVWRGHLEAARALVQAGARLDLKSHAGLTPRQLALRLGYDDIAQLLGKAEGAQLGNA</sequence>
<evidence type="ECO:0000256" key="1">
    <source>
        <dbReference type="ARBA" id="ARBA00022737"/>
    </source>
</evidence>
<dbReference type="PROSITE" id="PS50088">
    <property type="entry name" value="ANK_REPEAT"/>
    <property type="match status" value="5"/>
</dbReference>
<evidence type="ECO:0000256" key="2">
    <source>
        <dbReference type="ARBA" id="ARBA00023043"/>
    </source>
</evidence>
<proteinExistence type="predicted"/>
<feature type="repeat" description="ANK" evidence="3">
    <location>
        <begin position="65"/>
        <end position="97"/>
    </location>
</feature>
<name>A0A1W6ZJ39_9BORD</name>
<dbReference type="PROSITE" id="PS50297">
    <property type="entry name" value="ANK_REP_REGION"/>
    <property type="match status" value="5"/>
</dbReference>
<dbReference type="PANTHER" id="PTHR24171">
    <property type="entry name" value="ANKYRIN REPEAT DOMAIN-CONTAINING PROTEIN 39-RELATED"/>
    <property type="match status" value="1"/>
</dbReference>
<reference evidence="4 5" key="1">
    <citation type="submission" date="2017-05" db="EMBL/GenBank/DDBJ databases">
        <title>Complete and WGS of Bordetella genogroups.</title>
        <authorList>
            <person name="Spilker T."/>
            <person name="LiPuma J."/>
        </authorList>
    </citation>
    <scope>NUCLEOTIDE SEQUENCE [LARGE SCALE GENOMIC DNA]</scope>
    <source>
        <strain evidence="4 5">AU7206</strain>
    </source>
</reference>
<dbReference type="OrthoDB" id="9812708at2"/>
<dbReference type="AlphaFoldDB" id="A0A1W6ZJ39"/>
<keyword evidence="1" id="KW-0677">Repeat</keyword>